<dbReference type="PROSITE" id="PS51163">
    <property type="entry name" value="YRDC"/>
    <property type="match status" value="1"/>
</dbReference>
<dbReference type="EMBL" id="CABL01000001">
    <property type="protein sequence ID" value="CBH74169.1"/>
    <property type="molecule type" value="Genomic_DNA"/>
</dbReference>
<comment type="caution">
    <text evidence="14">The sequence shown here is derived from an EMBL/GenBank/DDBJ whole genome shotgun (WGS) entry which is preliminary data.</text>
</comment>
<dbReference type="PROSITE" id="PS51257">
    <property type="entry name" value="PROKAR_LIPOPROTEIN"/>
    <property type="match status" value="1"/>
</dbReference>
<evidence type="ECO:0000256" key="12">
    <source>
        <dbReference type="ARBA" id="ARBA00048366"/>
    </source>
</evidence>
<comment type="subcellular location">
    <subcellularLocation>
        <location evidence="1">Cytoplasm</location>
    </subcellularLocation>
</comment>
<sequence>MSVLRADTAAIASAAAALGAGACVAFPTETVYGLGAVAFDARAVAKIFEIKARPTFDPLIVHVLDMEMLARVARDVPPLAQRLAECFWPGALTLVLTKRAEIPGIVTAGLASVAVRMPAHPVARALLAAVGLPIAAPSANPFGRLSPTSAEHVRAQLGERVEIILDGGATPLGIESTIVAFDPVPTLLRHGAIAREAIEAEIGPLLDATAPVDGSTPQAPGQLLQHYAPRTPIRVIEQLPPHERRADAAYLGFREGAEGYAAQRVLSPAGSDAEAAAHLFEYLHELDALGLERIDAARVPTSGLGAAIADRLTRASAR</sequence>
<dbReference type="GO" id="GO:0000049">
    <property type="term" value="F:tRNA binding"/>
    <property type="evidence" value="ECO:0007669"/>
    <property type="project" value="TreeGrafter"/>
</dbReference>
<keyword evidence="6" id="KW-0808">Transferase</keyword>
<proteinExistence type="inferred from homology"/>
<evidence type="ECO:0000256" key="3">
    <source>
        <dbReference type="ARBA" id="ARBA00012584"/>
    </source>
</evidence>
<keyword evidence="8" id="KW-0548">Nucleotidyltransferase</keyword>
<evidence type="ECO:0000313" key="14">
    <source>
        <dbReference type="EMBL" id="CBH74169.1"/>
    </source>
</evidence>
<dbReference type="InterPro" id="IPR050156">
    <property type="entry name" value="TC-AMP_synthase_SUA5"/>
</dbReference>
<dbReference type="Pfam" id="PF01300">
    <property type="entry name" value="Sua5_yciO_yrdC"/>
    <property type="match status" value="1"/>
</dbReference>
<dbReference type="SUPFAM" id="SSF55821">
    <property type="entry name" value="YrdC/RibB"/>
    <property type="match status" value="1"/>
</dbReference>
<protein>
    <recommendedName>
        <fullName evidence="4">Threonylcarbamoyl-AMP synthase</fullName>
        <ecNumber evidence="3">2.7.7.87</ecNumber>
    </recommendedName>
    <alternativeName>
        <fullName evidence="11">L-threonylcarbamoyladenylate synthase</fullName>
    </alternativeName>
</protein>
<dbReference type="AlphaFoldDB" id="E6PCI5"/>
<keyword evidence="7" id="KW-0819">tRNA processing</keyword>
<dbReference type="InterPro" id="IPR010923">
    <property type="entry name" value="T(6)A37_SUA5"/>
</dbReference>
<dbReference type="InterPro" id="IPR006070">
    <property type="entry name" value="Sua5-like_dom"/>
</dbReference>
<dbReference type="GO" id="GO:0005524">
    <property type="term" value="F:ATP binding"/>
    <property type="evidence" value="ECO:0007669"/>
    <property type="project" value="UniProtKB-KW"/>
</dbReference>
<dbReference type="InterPro" id="IPR005145">
    <property type="entry name" value="Sua5_C"/>
</dbReference>
<organism evidence="14">
    <name type="scientific">mine drainage metagenome</name>
    <dbReference type="NCBI Taxonomy" id="410659"/>
    <lineage>
        <taxon>unclassified sequences</taxon>
        <taxon>metagenomes</taxon>
        <taxon>ecological metagenomes</taxon>
    </lineage>
</organism>
<dbReference type="EC" id="2.7.7.87" evidence="3"/>
<dbReference type="PIRSF" id="PIRSF004930">
    <property type="entry name" value="Tln_factor_SUA5"/>
    <property type="match status" value="1"/>
</dbReference>
<gene>
    <name evidence="14" type="primary">ywlC</name>
    <name evidence="14" type="ORF">CARN1_2056</name>
</gene>
<dbReference type="InterPro" id="IPR038385">
    <property type="entry name" value="Sua5/YwlC_C"/>
</dbReference>
<evidence type="ECO:0000256" key="4">
    <source>
        <dbReference type="ARBA" id="ARBA00015492"/>
    </source>
</evidence>
<evidence type="ECO:0000256" key="1">
    <source>
        <dbReference type="ARBA" id="ARBA00004496"/>
    </source>
</evidence>
<dbReference type="NCBIfam" id="TIGR00057">
    <property type="entry name" value="L-threonylcarbamoyladenylate synthase"/>
    <property type="match status" value="1"/>
</dbReference>
<comment type="catalytic activity">
    <reaction evidence="12">
        <text>L-threonine + hydrogencarbonate + ATP = L-threonylcarbamoyladenylate + diphosphate + H2O</text>
        <dbReference type="Rhea" id="RHEA:36407"/>
        <dbReference type="ChEBI" id="CHEBI:15377"/>
        <dbReference type="ChEBI" id="CHEBI:17544"/>
        <dbReference type="ChEBI" id="CHEBI:30616"/>
        <dbReference type="ChEBI" id="CHEBI:33019"/>
        <dbReference type="ChEBI" id="CHEBI:57926"/>
        <dbReference type="ChEBI" id="CHEBI:73682"/>
        <dbReference type="EC" id="2.7.7.87"/>
    </reaction>
</comment>
<evidence type="ECO:0000256" key="10">
    <source>
        <dbReference type="ARBA" id="ARBA00022840"/>
    </source>
</evidence>
<dbReference type="Gene3D" id="3.90.870.10">
    <property type="entry name" value="DHBP synthase"/>
    <property type="match status" value="1"/>
</dbReference>
<evidence type="ECO:0000256" key="11">
    <source>
        <dbReference type="ARBA" id="ARBA00029774"/>
    </source>
</evidence>
<feature type="domain" description="YrdC-like" evidence="13">
    <location>
        <begin position="8"/>
        <end position="193"/>
    </location>
</feature>
<evidence type="ECO:0000256" key="9">
    <source>
        <dbReference type="ARBA" id="ARBA00022741"/>
    </source>
</evidence>
<evidence type="ECO:0000256" key="2">
    <source>
        <dbReference type="ARBA" id="ARBA00007663"/>
    </source>
</evidence>
<reference evidence="14" key="1">
    <citation type="submission" date="2009-10" db="EMBL/GenBank/DDBJ databases">
        <title>Diversity of trophic interactions inside an arsenic-rich microbial ecosystem.</title>
        <authorList>
            <person name="Bertin P.N."/>
            <person name="Heinrich-Salmeron A."/>
            <person name="Pelletier E."/>
            <person name="Goulhen-Chollet F."/>
            <person name="Arsene-Ploetze F."/>
            <person name="Gallien S."/>
            <person name="Calteau A."/>
            <person name="Vallenet D."/>
            <person name="Casiot C."/>
            <person name="Chane-Woon-Ming B."/>
            <person name="Giloteaux L."/>
            <person name="Barakat M."/>
            <person name="Bonnefoy V."/>
            <person name="Bruneel O."/>
            <person name="Chandler M."/>
            <person name="Cleiss J."/>
            <person name="Duran R."/>
            <person name="Elbaz-Poulichet F."/>
            <person name="Fonknechten N."/>
            <person name="Lauga B."/>
            <person name="Mornico D."/>
            <person name="Ortet P."/>
            <person name="Schaeffer C."/>
            <person name="Siguier P."/>
            <person name="Alexander Thil Smith A."/>
            <person name="Van Dorsselaer A."/>
            <person name="Weissenbach J."/>
            <person name="Medigue C."/>
            <person name="Le Paslier D."/>
        </authorList>
    </citation>
    <scope>NUCLEOTIDE SEQUENCE</scope>
</reference>
<dbReference type="GO" id="GO:0005737">
    <property type="term" value="C:cytoplasm"/>
    <property type="evidence" value="ECO:0007669"/>
    <property type="project" value="UniProtKB-SubCell"/>
</dbReference>
<dbReference type="GO" id="GO:0003725">
    <property type="term" value="F:double-stranded RNA binding"/>
    <property type="evidence" value="ECO:0007669"/>
    <property type="project" value="InterPro"/>
</dbReference>
<evidence type="ECO:0000259" key="13">
    <source>
        <dbReference type="PROSITE" id="PS51163"/>
    </source>
</evidence>
<name>E6PCI5_9ZZZZ</name>
<accession>E6PCI5</accession>
<dbReference type="PANTHER" id="PTHR17490:SF16">
    <property type="entry name" value="THREONYLCARBAMOYL-AMP SYNTHASE"/>
    <property type="match status" value="1"/>
</dbReference>
<keyword evidence="9" id="KW-0547">Nucleotide-binding</keyword>
<dbReference type="Gene3D" id="3.40.50.11030">
    <property type="entry name" value="Threonylcarbamoyl-AMP synthase, C-terminal domain"/>
    <property type="match status" value="1"/>
</dbReference>
<evidence type="ECO:0000256" key="8">
    <source>
        <dbReference type="ARBA" id="ARBA00022695"/>
    </source>
</evidence>
<dbReference type="PANTHER" id="PTHR17490">
    <property type="entry name" value="SUA5"/>
    <property type="match status" value="1"/>
</dbReference>
<comment type="similarity">
    <text evidence="2">Belongs to the SUA5 family.</text>
</comment>
<dbReference type="FunFam" id="3.90.870.10:FF:000009">
    <property type="entry name" value="Threonylcarbamoyl-AMP synthase, putative"/>
    <property type="match status" value="1"/>
</dbReference>
<dbReference type="GO" id="GO:0006450">
    <property type="term" value="P:regulation of translational fidelity"/>
    <property type="evidence" value="ECO:0007669"/>
    <property type="project" value="TreeGrafter"/>
</dbReference>
<dbReference type="GO" id="GO:0008033">
    <property type="term" value="P:tRNA processing"/>
    <property type="evidence" value="ECO:0007669"/>
    <property type="project" value="UniProtKB-KW"/>
</dbReference>
<dbReference type="InterPro" id="IPR017945">
    <property type="entry name" value="DHBP_synth_RibB-like_a/b_dom"/>
</dbReference>
<evidence type="ECO:0000256" key="5">
    <source>
        <dbReference type="ARBA" id="ARBA00022490"/>
    </source>
</evidence>
<dbReference type="Pfam" id="PF03481">
    <property type="entry name" value="Sua5_C"/>
    <property type="match status" value="1"/>
</dbReference>
<evidence type="ECO:0000256" key="7">
    <source>
        <dbReference type="ARBA" id="ARBA00022694"/>
    </source>
</evidence>
<keyword evidence="10" id="KW-0067">ATP-binding</keyword>
<dbReference type="GO" id="GO:0061710">
    <property type="term" value="F:L-threonylcarbamoyladenylate synthase"/>
    <property type="evidence" value="ECO:0007669"/>
    <property type="project" value="UniProtKB-EC"/>
</dbReference>
<evidence type="ECO:0000256" key="6">
    <source>
        <dbReference type="ARBA" id="ARBA00022679"/>
    </source>
</evidence>
<keyword evidence="5" id="KW-0963">Cytoplasm</keyword>